<dbReference type="Pfam" id="PF01522">
    <property type="entry name" value="Polysacc_deac_1"/>
    <property type="match status" value="1"/>
</dbReference>
<name>A0ABP9EEP8_9ACTN</name>
<dbReference type="PANTHER" id="PTHR34216">
    <property type="match status" value="1"/>
</dbReference>
<comment type="caution">
    <text evidence="4">The sequence shown here is derived from an EMBL/GenBank/DDBJ whole genome shotgun (WGS) entry which is preliminary data.</text>
</comment>
<dbReference type="Gene3D" id="3.20.20.370">
    <property type="entry name" value="Glycoside hydrolase/deacetylase"/>
    <property type="match status" value="1"/>
</dbReference>
<evidence type="ECO:0000313" key="5">
    <source>
        <dbReference type="Proteomes" id="UP001501752"/>
    </source>
</evidence>
<dbReference type="EMBL" id="BAABIS010000001">
    <property type="protein sequence ID" value="GAA4872659.1"/>
    <property type="molecule type" value="Genomic_DNA"/>
</dbReference>
<keyword evidence="5" id="KW-1185">Reference proteome</keyword>
<proteinExistence type="predicted"/>
<evidence type="ECO:0000256" key="1">
    <source>
        <dbReference type="ARBA" id="ARBA00004613"/>
    </source>
</evidence>
<accession>A0ABP9EEP8</accession>
<reference evidence="5" key="1">
    <citation type="journal article" date="2019" name="Int. J. Syst. Evol. Microbiol.">
        <title>The Global Catalogue of Microorganisms (GCM) 10K type strain sequencing project: providing services to taxonomists for standard genome sequencing and annotation.</title>
        <authorList>
            <consortium name="The Broad Institute Genomics Platform"/>
            <consortium name="The Broad Institute Genome Sequencing Center for Infectious Disease"/>
            <person name="Wu L."/>
            <person name="Ma J."/>
        </authorList>
    </citation>
    <scope>NUCLEOTIDE SEQUENCE [LARGE SCALE GENOMIC DNA]</scope>
    <source>
        <strain evidence="5">JCM 13006</strain>
    </source>
</reference>
<dbReference type="PROSITE" id="PS51677">
    <property type="entry name" value="NODB"/>
    <property type="match status" value="1"/>
</dbReference>
<dbReference type="CDD" id="cd10918">
    <property type="entry name" value="CE4_NodB_like_5s_6s"/>
    <property type="match status" value="1"/>
</dbReference>
<dbReference type="InterPro" id="IPR011330">
    <property type="entry name" value="Glyco_hydro/deAcase_b/a-brl"/>
</dbReference>
<gene>
    <name evidence="4" type="ORF">GCM10023235_59640</name>
</gene>
<dbReference type="Proteomes" id="UP001501752">
    <property type="component" value="Unassembled WGS sequence"/>
</dbReference>
<dbReference type="PANTHER" id="PTHR34216:SF3">
    <property type="entry name" value="POLY-BETA-1,6-N-ACETYL-D-GLUCOSAMINE N-DEACETYLASE"/>
    <property type="match status" value="1"/>
</dbReference>
<evidence type="ECO:0000256" key="2">
    <source>
        <dbReference type="ARBA" id="ARBA00022729"/>
    </source>
</evidence>
<evidence type="ECO:0000259" key="3">
    <source>
        <dbReference type="PROSITE" id="PS51677"/>
    </source>
</evidence>
<comment type="subcellular location">
    <subcellularLocation>
        <location evidence="1">Secreted</location>
    </subcellularLocation>
</comment>
<feature type="domain" description="NodB homology" evidence="3">
    <location>
        <begin position="63"/>
        <end position="266"/>
    </location>
</feature>
<dbReference type="InterPro" id="IPR002509">
    <property type="entry name" value="NODB_dom"/>
</dbReference>
<organism evidence="4 5">
    <name type="scientific">Kitasatospora terrestris</name>
    <dbReference type="NCBI Taxonomy" id="258051"/>
    <lineage>
        <taxon>Bacteria</taxon>
        <taxon>Bacillati</taxon>
        <taxon>Actinomycetota</taxon>
        <taxon>Actinomycetes</taxon>
        <taxon>Kitasatosporales</taxon>
        <taxon>Streptomycetaceae</taxon>
        <taxon>Kitasatospora</taxon>
    </lineage>
</organism>
<protein>
    <submittedName>
        <fullName evidence="4">Polysaccharide deacetylase family protein</fullName>
    </submittedName>
</protein>
<evidence type="ECO:0000313" key="4">
    <source>
        <dbReference type="EMBL" id="GAA4872659.1"/>
    </source>
</evidence>
<dbReference type="InterPro" id="IPR051398">
    <property type="entry name" value="Polysacch_Deacetylase"/>
</dbReference>
<dbReference type="RefSeq" id="WP_345699977.1">
    <property type="nucleotide sequence ID" value="NZ_BAABIS010000001.1"/>
</dbReference>
<dbReference type="SUPFAM" id="SSF88713">
    <property type="entry name" value="Glycoside hydrolase/deacetylase"/>
    <property type="match status" value="1"/>
</dbReference>
<sequence>MTPVPVFIYHSVSDDPEPWIAPYTVSPKAFVEQLDRIEASGRTVVPLRSLVAALRGGPPLPDRCAVLTFDDGHEDFYWTVAPLLTERDLPATLYLTTGAIRVPGGRASGSMLPEAPMLNWRQVSTLDALGFELGAHSRTHAQLDTLPARRLADEVKGSRADLEDALGHHVRAFAYPHGYSSAAVRRCVAAAGFGSATAVVNAFSSAQDDPLRIARLMVMADTPAERFQQWADGRGAPVAPFPEHLRTRAWRVYRRVRSSLGRPVAC</sequence>
<keyword evidence="2" id="KW-0732">Signal</keyword>